<proteinExistence type="inferred from homology"/>
<comment type="caution">
    <text evidence="3">The sequence shown here is derived from an EMBL/GenBank/DDBJ whole genome shotgun (WGS) entry which is preliminary data.</text>
</comment>
<dbReference type="PRINTS" id="PR00080">
    <property type="entry name" value="SDRFAMILY"/>
</dbReference>
<dbReference type="GO" id="GO:0004316">
    <property type="term" value="F:3-oxoacyl-[acyl-carrier-protein] reductase (NADPH) activity"/>
    <property type="evidence" value="ECO:0007669"/>
    <property type="project" value="UniProtKB-EC"/>
</dbReference>
<name>A0A852V8F1_9BACT</name>
<dbReference type="SUPFAM" id="SSF51735">
    <property type="entry name" value="NAD(P)-binding Rossmann-fold domains"/>
    <property type="match status" value="1"/>
</dbReference>
<evidence type="ECO:0000313" key="3">
    <source>
        <dbReference type="EMBL" id="NYF87980.1"/>
    </source>
</evidence>
<protein>
    <submittedName>
        <fullName evidence="3">3-oxoacyl-[acyl-carrier protein] reductase</fullName>
        <ecNumber evidence="3">1.1.1.100</ecNumber>
    </submittedName>
</protein>
<dbReference type="FunFam" id="3.40.50.720:FF:000084">
    <property type="entry name" value="Short-chain dehydrogenase reductase"/>
    <property type="match status" value="1"/>
</dbReference>
<dbReference type="InterPro" id="IPR036291">
    <property type="entry name" value="NAD(P)-bd_dom_sf"/>
</dbReference>
<dbReference type="EC" id="1.1.1.100" evidence="3"/>
<keyword evidence="2 3" id="KW-0560">Oxidoreductase</keyword>
<evidence type="ECO:0000256" key="1">
    <source>
        <dbReference type="ARBA" id="ARBA00006484"/>
    </source>
</evidence>
<comment type="similarity">
    <text evidence="1">Belongs to the short-chain dehydrogenases/reductases (SDR) family.</text>
</comment>
<sequence length="248" mass="25520">MRKLEGKVAVVTGASKGIGAAAAKCLAAEGASVVVNYHTSKEGADQVVAAIVASGGTAIAVGADVSDEKQIAELFQKTKAEYGHLDILVNNAGVYAFGPIEEVTAAKYHHEHNLNVLGLILTTKAALPLFPAEGGSIINIGSRVNSVAPANSLISSASKAAVDAITKVLSKELGPRKIRVNSLNPGVITTEGFIAAGLKDSPMQKHYVSITPLGRMGEVDDVALPVVFLASDDSRWISGELILVAGGE</sequence>
<gene>
    <name evidence="3" type="ORF">HDF08_000047</name>
</gene>
<dbReference type="InterPro" id="IPR002347">
    <property type="entry name" value="SDR_fam"/>
</dbReference>
<dbReference type="AlphaFoldDB" id="A0A852V8F1"/>
<evidence type="ECO:0000256" key="2">
    <source>
        <dbReference type="ARBA" id="ARBA00023002"/>
    </source>
</evidence>
<dbReference type="Pfam" id="PF13561">
    <property type="entry name" value="adh_short_C2"/>
    <property type="match status" value="1"/>
</dbReference>
<dbReference type="PANTHER" id="PTHR43639">
    <property type="entry name" value="OXIDOREDUCTASE, SHORT-CHAIN DEHYDROGENASE/REDUCTASE FAMILY (AFU_ORTHOLOGUE AFUA_5G02870)"/>
    <property type="match status" value="1"/>
</dbReference>
<dbReference type="Gene3D" id="3.40.50.720">
    <property type="entry name" value="NAD(P)-binding Rossmann-like Domain"/>
    <property type="match status" value="1"/>
</dbReference>
<organism evidence="3 4">
    <name type="scientific">Tunturiibacter lichenicola</name>
    <dbReference type="NCBI Taxonomy" id="2051959"/>
    <lineage>
        <taxon>Bacteria</taxon>
        <taxon>Pseudomonadati</taxon>
        <taxon>Acidobacteriota</taxon>
        <taxon>Terriglobia</taxon>
        <taxon>Terriglobales</taxon>
        <taxon>Acidobacteriaceae</taxon>
        <taxon>Tunturiibacter</taxon>
    </lineage>
</organism>
<dbReference type="EMBL" id="JACCCU010000001">
    <property type="protein sequence ID" value="NYF87980.1"/>
    <property type="molecule type" value="Genomic_DNA"/>
</dbReference>
<dbReference type="PRINTS" id="PR00081">
    <property type="entry name" value="GDHRDH"/>
</dbReference>
<accession>A0A852V8F1</accession>
<evidence type="ECO:0000313" key="4">
    <source>
        <dbReference type="Proteomes" id="UP000564385"/>
    </source>
</evidence>
<dbReference type="Proteomes" id="UP000564385">
    <property type="component" value="Unassembled WGS sequence"/>
</dbReference>
<dbReference type="PANTHER" id="PTHR43639:SF1">
    <property type="entry name" value="SHORT-CHAIN DEHYDROGENASE_REDUCTASE FAMILY PROTEIN"/>
    <property type="match status" value="1"/>
</dbReference>
<reference evidence="3 4" key="1">
    <citation type="submission" date="2020-07" db="EMBL/GenBank/DDBJ databases">
        <title>Genomic Encyclopedia of Type Strains, Phase IV (KMG-V): Genome sequencing to study the core and pangenomes of soil and plant-associated prokaryotes.</title>
        <authorList>
            <person name="Whitman W."/>
        </authorList>
    </citation>
    <scope>NUCLEOTIDE SEQUENCE [LARGE SCALE GENOMIC DNA]</scope>
    <source>
        <strain evidence="3 4">M8UP22</strain>
    </source>
</reference>